<dbReference type="RefSeq" id="XP_039695014.1">
    <property type="nucleotide sequence ID" value="XM_039839080.1"/>
</dbReference>
<evidence type="ECO:0000256" key="5">
    <source>
        <dbReference type="ARBA" id="ARBA00023242"/>
    </source>
</evidence>
<comment type="similarity">
    <text evidence="2">Belongs to the DIM1 family.</text>
</comment>
<dbReference type="SUPFAM" id="SSF52833">
    <property type="entry name" value="Thioredoxin-like"/>
    <property type="match status" value="1"/>
</dbReference>
<dbReference type="GO" id="GO:0000398">
    <property type="term" value="P:mRNA splicing, via spliceosome"/>
    <property type="evidence" value="ECO:0007669"/>
    <property type="project" value="InterPro"/>
</dbReference>
<dbReference type="GO" id="GO:0005682">
    <property type="term" value="C:U5 snRNP"/>
    <property type="evidence" value="ECO:0007669"/>
    <property type="project" value="TreeGrafter"/>
</dbReference>
<dbReference type="RefSeq" id="XP_023382174.1">
    <property type="nucleotide sequence ID" value="XM_023526406.1"/>
</dbReference>
<dbReference type="InterPro" id="IPR004123">
    <property type="entry name" value="Dim1"/>
</dbReference>
<keyword evidence="5" id="KW-0539">Nucleus</keyword>
<dbReference type="InterPro" id="IPR036249">
    <property type="entry name" value="Thioredoxin-like_sf"/>
</dbReference>
<reference evidence="7" key="1">
    <citation type="submission" date="2025-08" db="UniProtKB">
        <authorList>
            <consortium name="RefSeq"/>
        </authorList>
    </citation>
    <scope>IDENTIFICATION</scope>
    <source>
        <tissue evidence="7">Kidney</tissue>
    </source>
</reference>
<dbReference type="Gene3D" id="3.40.30.10">
    <property type="entry name" value="Glutaredoxin"/>
    <property type="match status" value="1"/>
</dbReference>
<dbReference type="CTD" id="10907"/>
<dbReference type="Pfam" id="PF02966">
    <property type="entry name" value="DIM1"/>
    <property type="match status" value="1"/>
</dbReference>
<evidence type="ECO:0000313" key="7">
    <source>
        <dbReference type="RefSeq" id="XP_023382174.1"/>
    </source>
</evidence>
<gene>
    <name evidence="7" type="primary">TXNL4A</name>
</gene>
<evidence type="ECO:0000256" key="2">
    <source>
        <dbReference type="ARBA" id="ARBA00008241"/>
    </source>
</evidence>
<evidence type="ECO:0000313" key="6">
    <source>
        <dbReference type="Proteomes" id="UP000515202"/>
    </source>
</evidence>
<dbReference type="GO" id="GO:0046540">
    <property type="term" value="C:U4/U6 x U5 tri-snRNP complex"/>
    <property type="evidence" value="ECO:0007669"/>
    <property type="project" value="InterPro"/>
</dbReference>
<dbReference type="PANTHER" id="PTHR12052:SF5">
    <property type="entry name" value="THIOREDOXIN-LIKE PROTEIN 4A"/>
    <property type="match status" value="1"/>
</dbReference>
<sequence length="121" mass="14357">MSYMLPHLHNGWQVDQAILSEEDRVVVIRFGHDWDPTCMKMDEVLYSIAEKVKNFAVIYLVDITEVPDFNKMYELYDPCTVMFFFRLICIHDLWALQRREMWERILATYTGPMRVAGTSIS</sequence>
<protein>
    <submittedName>
        <fullName evidence="7">Thioredoxin-like protein 4A isoform X3</fullName>
    </submittedName>
</protein>
<organism evidence="6 7">
    <name type="scientific">Pteropus vampyrus</name>
    <name type="common">Large flying fox</name>
    <dbReference type="NCBI Taxonomy" id="132908"/>
    <lineage>
        <taxon>Eukaryota</taxon>
        <taxon>Metazoa</taxon>
        <taxon>Chordata</taxon>
        <taxon>Craniata</taxon>
        <taxon>Vertebrata</taxon>
        <taxon>Euteleostomi</taxon>
        <taxon>Mammalia</taxon>
        <taxon>Eutheria</taxon>
        <taxon>Laurasiatheria</taxon>
        <taxon>Chiroptera</taxon>
        <taxon>Yinpterochiroptera</taxon>
        <taxon>Pteropodoidea</taxon>
        <taxon>Pteropodidae</taxon>
        <taxon>Pteropodinae</taxon>
        <taxon>Pteropus</taxon>
    </lineage>
</organism>
<evidence type="ECO:0000256" key="3">
    <source>
        <dbReference type="ARBA" id="ARBA00022664"/>
    </source>
</evidence>
<keyword evidence="6" id="KW-1185">Reference proteome</keyword>
<accession>A0A6P6C4C9</accession>
<dbReference type="PANTHER" id="PTHR12052">
    <property type="entry name" value="THIOREDOXIN-LIKE PROTEN 4A, 4B"/>
    <property type="match status" value="1"/>
</dbReference>
<name>A0A6P6C4C9_PTEVA</name>
<keyword evidence="3" id="KW-0507">mRNA processing</keyword>
<dbReference type="GeneID" id="105309785"/>
<evidence type="ECO:0000256" key="1">
    <source>
        <dbReference type="ARBA" id="ARBA00004123"/>
    </source>
</evidence>
<dbReference type="Proteomes" id="UP000515202">
    <property type="component" value="Unplaced"/>
</dbReference>
<dbReference type="SMART" id="SM01410">
    <property type="entry name" value="DIM1"/>
    <property type="match status" value="1"/>
</dbReference>
<evidence type="ECO:0000256" key="4">
    <source>
        <dbReference type="ARBA" id="ARBA00023187"/>
    </source>
</evidence>
<dbReference type="AlphaFoldDB" id="A0A6P6C4C9"/>
<dbReference type="GO" id="GO:0005681">
    <property type="term" value="C:spliceosomal complex"/>
    <property type="evidence" value="ECO:0007669"/>
    <property type="project" value="TreeGrafter"/>
</dbReference>
<proteinExistence type="inferred from homology"/>
<dbReference type="GeneID" id="120583681"/>
<keyword evidence="4" id="KW-0508">mRNA splicing</keyword>
<comment type="subcellular location">
    <subcellularLocation>
        <location evidence="1">Nucleus</location>
    </subcellularLocation>
</comment>